<evidence type="ECO:0000313" key="1">
    <source>
        <dbReference type="EMBL" id="KAE8995387.1"/>
    </source>
</evidence>
<accession>A0A6A3JPI6</accession>
<dbReference type="Proteomes" id="UP000434957">
    <property type="component" value="Unassembled WGS sequence"/>
</dbReference>
<dbReference type="Pfam" id="PF04827">
    <property type="entry name" value="Plant_tran"/>
    <property type="match status" value="1"/>
</dbReference>
<organism evidence="1 3">
    <name type="scientific">Phytophthora rubi</name>
    <dbReference type="NCBI Taxonomy" id="129364"/>
    <lineage>
        <taxon>Eukaryota</taxon>
        <taxon>Sar</taxon>
        <taxon>Stramenopiles</taxon>
        <taxon>Oomycota</taxon>
        <taxon>Peronosporomycetes</taxon>
        <taxon>Peronosporales</taxon>
        <taxon>Peronosporaceae</taxon>
        <taxon>Phytophthora</taxon>
    </lineage>
</organism>
<sequence>MSWRAQVEKLLPTAHADDDDAAEAAVLSMIEAALTAAALERPKKKRRGGSIPGKAANIDRGREAADQRLYEDYFSPSPTYPEKLFRRRFRMSSRLFDRIVTAVTENDVYFTQRRDAIGVIGFSPRQKVTAALRMLCYGLCADAMDEYLRISETTAPEAFVHFVKSVLTCFGVEYLREPTAADIAHHAAINAKRGFPGMFGSLDCTHWEWKNCPVAWRGMYQDRDGSASMILEAVATQNLWIWHSFVGVPGLTTTLMLLIGLHFSLIGCEEVHLN</sequence>
<evidence type="ECO:0000313" key="4">
    <source>
        <dbReference type="Proteomes" id="UP000434957"/>
    </source>
</evidence>
<dbReference type="InterPro" id="IPR006912">
    <property type="entry name" value="Harbinger_derived_prot"/>
</dbReference>
<name>A0A6A3JPI6_9STRA</name>
<dbReference type="Proteomes" id="UP000429607">
    <property type="component" value="Unassembled WGS sequence"/>
</dbReference>
<keyword evidence="4" id="KW-1185">Reference proteome</keyword>
<evidence type="ECO:0000313" key="3">
    <source>
        <dbReference type="Proteomes" id="UP000429607"/>
    </source>
</evidence>
<dbReference type="PANTHER" id="PTHR47150">
    <property type="entry name" value="OS12G0169200 PROTEIN"/>
    <property type="match status" value="1"/>
</dbReference>
<gene>
    <name evidence="1" type="ORF">PR001_g20138</name>
    <name evidence="2" type="ORF">PR003_g29884</name>
</gene>
<proteinExistence type="predicted"/>
<comment type="caution">
    <text evidence="1">The sequence shown here is derived from an EMBL/GenBank/DDBJ whole genome shotgun (WGS) entry which is preliminary data.</text>
</comment>
<dbReference type="EMBL" id="QXFV01001949">
    <property type="protein sequence ID" value="KAE8995387.1"/>
    <property type="molecule type" value="Genomic_DNA"/>
</dbReference>
<reference evidence="1 3" key="1">
    <citation type="submission" date="2018-09" db="EMBL/GenBank/DDBJ databases">
        <title>Genomic investigation of the strawberry pathogen Phytophthora fragariae indicates pathogenicity is determined by transcriptional variation in three key races.</title>
        <authorList>
            <person name="Adams T.M."/>
            <person name="Armitage A.D."/>
            <person name="Sobczyk M.K."/>
            <person name="Bates H.J."/>
            <person name="Dunwell J.M."/>
            <person name="Nellist C.F."/>
            <person name="Harrison R.J."/>
        </authorList>
    </citation>
    <scope>NUCLEOTIDE SEQUENCE [LARGE SCALE GENOMIC DNA]</scope>
    <source>
        <strain evidence="1 3">SCRP249</strain>
        <strain evidence="2 4">SCRP333</strain>
    </source>
</reference>
<dbReference type="PANTHER" id="PTHR47150:SF5">
    <property type="entry name" value="OS07G0546750 PROTEIN"/>
    <property type="match status" value="1"/>
</dbReference>
<dbReference type="EMBL" id="QXFT01005251">
    <property type="protein sequence ID" value="KAE9273517.1"/>
    <property type="molecule type" value="Genomic_DNA"/>
</dbReference>
<evidence type="ECO:0008006" key="5">
    <source>
        <dbReference type="Google" id="ProtNLM"/>
    </source>
</evidence>
<evidence type="ECO:0000313" key="2">
    <source>
        <dbReference type="EMBL" id="KAE9273517.1"/>
    </source>
</evidence>
<dbReference type="AlphaFoldDB" id="A0A6A3JPI6"/>
<protein>
    <recommendedName>
        <fullName evidence="5">DDE Tnp4 domain-containing protein</fullName>
    </recommendedName>
</protein>